<reference evidence="1 2" key="1">
    <citation type="submission" date="2019-07" db="EMBL/GenBank/DDBJ databases">
        <authorList>
            <person name="Jastrzebski P J."/>
            <person name="Paukszto L."/>
            <person name="Jastrzebski P J."/>
        </authorList>
    </citation>
    <scope>NUCLEOTIDE SEQUENCE [LARGE SCALE GENOMIC DNA]</scope>
    <source>
        <strain evidence="1 2">WMS-il1</strain>
    </source>
</reference>
<dbReference type="EMBL" id="CABIJS010000344">
    <property type="protein sequence ID" value="VUZ50061.1"/>
    <property type="molecule type" value="Genomic_DNA"/>
</dbReference>
<accession>A0A564YS17</accession>
<protein>
    <submittedName>
        <fullName evidence="1">Uncharacterized protein</fullName>
    </submittedName>
</protein>
<gene>
    <name evidence="1" type="ORF">WMSIL1_LOCUS9076</name>
</gene>
<name>A0A564YS17_HYMDI</name>
<dbReference type="AlphaFoldDB" id="A0A564YS17"/>
<dbReference type="Proteomes" id="UP000321570">
    <property type="component" value="Unassembled WGS sequence"/>
</dbReference>
<organism evidence="1 2">
    <name type="scientific">Hymenolepis diminuta</name>
    <name type="common">Rat tapeworm</name>
    <dbReference type="NCBI Taxonomy" id="6216"/>
    <lineage>
        <taxon>Eukaryota</taxon>
        <taxon>Metazoa</taxon>
        <taxon>Spiralia</taxon>
        <taxon>Lophotrochozoa</taxon>
        <taxon>Platyhelminthes</taxon>
        <taxon>Cestoda</taxon>
        <taxon>Eucestoda</taxon>
        <taxon>Cyclophyllidea</taxon>
        <taxon>Hymenolepididae</taxon>
        <taxon>Hymenolepis</taxon>
    </lineage>
</organism>
<evidence type="ECO:0000313" key="1">
    <source>
        <dbReference type="EMBL" id="VUZ50061.1"/>
    </source>
</evidence>
<sequence>MKLLLNGILKTVIFIRTSWQVSPTPFEFPCCFVNLTEATMTYGHPTFNVWILPISPLFKLSISEDENVHYHVGIVNRLCTSFRFGSDISFSLLVVDLLAMLRLNSDSVPHGQEVSSQIRICCGLLIASVHSI</sequence>
<evidence type="ECO:0000313" key="2">
    <source>
        <dbReference type="Proteomes" id="UP000321570"/>
    </source>
</evidence>
<proteinExistence type="predicted"/>
<keyword evidence="2" id="KW-1185">Reference proteome</keyword>